<organism evidence="2 3">
    <name type="scientific">Paramuricea clavata</name>
    <name type="common">Red gorgonian</name>
    <name type="synonym">Violescent sea-whip</name>
    <dbReference type="NCBI Taxonomy" id="317549"/>
    <lineage>
        <taxon>Eukaryota</taxon>
        <taxon>Metazoa</taxon>
        <taxon>Cnidaria</taxon>
        <taxon>Anthozoa</taxon>
        <taxon>Octocorallia</taxon>
        <taxon>Malacalcyonacea</taxon>
        <taxon>Plexauridae</taxon>
        <taxon>Paramuricea</taxon>
    </lineage>
</organism>
<name>A0A6S7I3G6_PARCT</name>
<accession>A0A6S7I3G6</accession>
<evidence type="ECO:0000313" key="3">
    <source>
        <dbReference type="Proteomes" id="UP001152795"/>
    </source>
</evidence>
<proteinExistence type="predicted"/>
<dbReference type="OrthoDB" id="336088at2759"/>
<evidence type="ECO:0000256" key="1">
    <source>
        <dbReference type="SAM" id="MobiDB-lite"/>
    </source>
</evidence>
<feature type="region of interest" description="Disordered" evidence="1">
    <location>
        <begin position="123"/>
        <end position="183"/>
    </location>
</feature>
<feature type="compositionally biased region" description="Basic and acidic residues" evidence="1">
    <location>
        <begin position="171"/>
        <end position="182"/>
    </location>
</feature>
<dbReference type="Proteomes" id="UP001152795">
    <property type="component" value="Unassembled WGS sequence"/>
</dbReference>
<keyword evidence="3" id="KW-1185">Reference proteome</keyword>
<dbReference type="AlphaFoldDB" id="A0A6S7I3G6"/>
<sequence length="272" mass="30242">MDESSKFVICTMFKGSNCLKCKANGENLKCNTKLAVGSDSSVDKGPIPDGLYAIGSVFKNNGKPWANMYPQKQSGGGWWDYYRNNPDTGRGYIGLHPGSNSHGCVTVTAESCWDKLEKMLKSKRGRPTKNGESGLKSPISPSPVFVPINGFKPPNNEDPSLNQTSPSSETSPKESIKNKEPMEWPGTLAVAHSYLKHRAGELMRERQRKIKTIESKSRTKTTRTRILQRKVNELSSAIVTQIQKKTEIVESTKQAQEKLQRLKKFIQAVHSS</sequence>
<protein>
    <submittedName>
        <fullName evidence="2">Uncharacterized protein</fullName>
    </submittedName>
</protein>
<evidence type="ECO:0000313" key="2">
    <source>
        <dbReference type="EMBL" id="CAB4011439.1"/>
    </source>
</evidence>
<feature type="compositionally biased region" description="Low complexity" evidence="1">
    <location>
        <begin position="137"/>
        <end position="148"/>
    </location>
</feature>
<dbReference type="EMBL" id="CACRXK020007146">
    <property type="protein sequence ID" value="CAB4011439.1"/>
    <property type="molecule type" value="Genomic_DNA"/>
</dbReference>
<gene>
    <name evidence="2" type="ORF">PACLA_8A038066</name>
</gene>
<comment type="caution">
    <text evidence="2">The sequence shown here is derived from an EMBL/GenBank/DDBJ whole genome shotgun (WGS) entry which is preliminary data.</text>
</comment>
<reference evidence="2" key="1">
    <citation type="submission" date="2020-04" db="EMBL/GenBank/DDBJ databases">
        <authorList>
            <person name="Alioto T."/>
            <person name="Alioto T."/>
            <person name="Gomez Garrido J."/>
        </authorList>
    </citation>
    <scope>NUCLEOTIDE SEQUENCE</scope>
    <source>
        <strain evidence="2">A484AB</strain>
    </source>
</reference>